<feature type="region of interest" description="Disordered" evidence="1">
    <location>
        <begin position="1"/>
        <end position="55"/>
    </location>
</feature>
<protein>
    <submittedName>
        <fullName evidence="2">Uncharacterized protein</fullName>
    </submittedName>
</protein>
<feature type="compositionally biased region" description="Polar residues" evidence="1">
    <location>
        <begin position="25"/>
        <end position="35"/>
    </location>
</feature>
<proteinExistence type="predicted"/>
<name>A0AAW1V2I5_9CUCU</name>
<comment type="caution">
    <text evidence="2">The sequence shown here is derived from an EMBL/GenBank/DDBJ whole genome shotgun (WGS) entry which is preliminary data.</text>
</comment>
<evidence type="ECO:0000313" key="3">
    <source>
        <dbReference type="Proteomes" id="UP001431783"/>
    </source>
</evidence>
<keyword evidence="3" id="KW-1185">Reference proteome</keyword>
<organism evidence="2 3">
    <name type="scientific">Henosepilachna vigintioctopunctata</name>
    <dbReference type="NCBI Taxonomy" id="420089"/>
    <lineage>
        <taxon>Eukaryota</taxon>
        <taxon>Metazoa</taxon>
        <taxon>Ecdysozoa</taxon>
        <taxon>Arthropoda</taxon>
        <taxon>Hexapoda</taxon>
        <taxon>Insecta</taxon>
        <taxon>Pterygota</taxon>
        <taxon>Neoptera</taxon>
        <taxon>Endopterygota</taxon>
        <taxon>Coleoptera</taxon>
        <taxon>Polyphaga</taxon>
        <taxon>Cucujiformia</taxon>
        <taxon>Coccinelloidea</taxon>
        <taxon>Coccinellidae</taxon>
        <taxon>Epilachninae</taxon>
        <taxon>Epilachnini</taxon>
        <taxon>Henosepilachna</taxon>
    </lineage>
</organism>
<reference evidence="2 3" key="1">
    <citation type="submission" date="2023-03" db="EMBL/GenBank/DDBJ databases">
        <title>Genome insight into feeding habits of ladybird beetles.</title>
        <authorList>
            <person name="Li H.-S."/>
            <person name="Huang Y.-H."/>
            <person name="Pang H."/>
        </authorList>
    </citation>
    <scope>NUCLEOTIDE SEQUENCE [LARGE SCALE GENOMIC DNA]</scope>
    <source>
        <strain evidence="2">SYSU_2023b</strain>
        <tissue evidence="2">Whole body</tissue>
    </source>
</reference>
<feature type="compositionally biased region" description="Basic and acidic residues" evidence="1">
    <location>
        <begin position="36"/>
        <end position="55"/>
    </location>
</feature>
<sequence length="83" mass="9534">MTAAVGEVIARPNQQPTVDIINENPRPNGQQPSDMSNEKENSDNEKIFKENSDNEKRLRSNAKFFKDLQNTVYLNHLELNTVF</sequence>
<gene>
    <name evidence="2" type="ORF">WA026_016783</name>
</gene>
<evidence type="ECO:0000256" key="1">
    <source>
        <dbReference type="SAM" id="MobiDB-lite"/>
    </source>
</evidence>
<dbReference type="Proteomes" id="UP001431783">
    <property type="component" value="Unassembled WGS sequence"/>
</dbReference>
<evidence type="ECO:0000313" key="2">
    <source>
        <dbReference type="EMBL" id="KAK9886502.1"/>
    </source>
</evidence>
<dbReference type="EMBL" id="JARQZJ010000100">
    <property type="protein sequence ID" value="KAK9886502.1"/>
    <property type="molecule type" value="Genomic_DNA"/>
</dbReference>
<accession>A0AAW1V2I5</accession>
<dbReference type="AlphaFoldDB" id="A0AAW1V2I5"/>